<dbReference type="RefSeq" id="WP_184538737.1">
    <property type="nucleotide sequence ID" value="NZ_JACHMP010000001.1"/>
</dbReference>
<evidence type="ECO:0000313" key="3">
    <source>
        <dbReference type="EMBL" id="MBB5819314.1"/>
    </source>
</evidence>
<keyword evidence="3" id="KW-0328">Glycosyltransferase</keyword>
<feature type="domain" description="Phosphoribosyltransferase" evidence="2">
    <location>
        <begin position="186"/>
        <end position="223"/>
    </location>
</feature>
<dbReference type="InterPro" id="IPR029057">
    <property type="entry name" value="PRTase-like"/>
</dbReference>
<dbReference type="AlphaFoldDB" id="A0A7W9MGD1"/>
<dbReference type="Gene3D" id="3.40.50.2020">
    <property type="match status" value="1"/>
</dbReference>
<dbReference type="SUPFAM" id="SSF53271">
    <property type="entry name" value="PRTase-like"/>
    <property type="match status" value="1"/>
</dbReference>
<organism evidence="3 4">
    <name type="scientific">Streptosporangium becharense</name>
    <dbReference type="NCBI Taxonomy" id="1816182"/>
    <lineage>
        <taxon>Bacteria</taxon>
        <taxon>Bacillati</taxon>
        <taxon>Actinomycetota</taxon>
        <taxon>Actinomycetes</taxon>
        <taxon>Streptosporangiales</taxon>
        <taxon>Streptosporangiaceae</taxon>
        <taxon>Streptosporangium</taxon>
    </lineage>
</organism>
<dbReference type="EMBL" id="JACHMP010000001">
    <property type="protein sequence ID" value="MBB5819314.1"/>
    <property type="molecule type" value="Genomic_DNA"/>
</dbReference>
<sequence length="234" mass="24300">MTTAMLDLILPPRCAGCDTPGSLVCPRCAAEIHGRPACRTPDPAPPGLPECWSAGEYTPAVRRAIIAYKERGRTAVARPLAGALALAVAGAVGERPVVLVPVPSARPALRRRGHDPVTRLAELAAGYLAQAGWPAAVARLLAQRRQVADQAGLSSLQRAANVSSAFTVPAGRNAPVPRSWGGLEAVVLVDDIVTTGATLAEAARALREAGVTPDRAATIAATRRRDRSHVRDGG</sequence>
<dbReference type="PANTHER" id="PTHR47505:SF1">
    <property type="entry name" value="DNA UTILIZATION PROTEIN YHGH"/>
    <property type="match status" value="1"/>
</dbReference>
<reference evidence="3 4" key="1">
    <citation type="submission" date="2020-08" db="EMBL/GenBank/DDBJ databases">
        <title>Sequencing the genomes of 1000 actinobacteria strains.</title>
        <authorList>
            <person name="Klenk H.-P."/>
        </authorList>
    </citation>
    <scope>NUCLEOTIDE SEQUENCE [LARGE SCALE GENOMIC DNA]</scope>
    <source>
        <strain evidence="3 4">DSM 46887</strain>
    </source>
</reference>
<comment type="similarity">
    <text evidence="1">Belongs to the ComF/GntX family.</text>
</comment>
<keyword evidence="4" id="KW-1185">Reference proteome</keyword>
<evidence type="ECO:0000259" key="2">
    <source>
        <dbReference type="Pfam" id="PF00156"/>
    </source>
</evidence>
<comment type="caution">
    <text evidence="3">The sequence shown here is derived from an EMBL/GenBank/DDBJ whole genome shotgun (WGS) entry which is preliminary data.</text>
</comment>
<protein>
    <submittedName>
        <fullName evidence="3">Putative amidophosphoribosyltransferase</fullName>
    </submittedName>
</protein>
<dbReference type="PANTHER" id="PTHR47505">
    <property type="entry name" value="DNA UTILIZATION PROTEIN YHGH"/>
    <property type="match status" value="1"/>
</dbReference>
<proteinExistence type="inferred from homology"/>
<dbReference type="InterPro" id="IPR051910">
    <property type="entry name" value="ComF/GntX_DNA_util-trans"/>
</dbReference>
<evidence type="ECO:0000313" key="4">
    <source>
        <dbReference type="Proteomes" id="UP000540685"/>
    </source>
</evidence>
<dbReference type="GO" id="GO:0016757">
    <property type="term" value="F:glycosyltransferase activity"/>
    <property type="evidence" value="ECO:0007669"/>
    <property type="project" value="UniProtKB-KW"/>
</dbReference>
<keyword evidence="3" id="KW-0808">Transferase</keyword>
<accession>A0A7W9MGD1</accession>
<name>A0A7W9MGD1_9ACTN</name>
<evidence type="ECO:0000256" key="1">
    <source>
        <dbReference type="ARBA" id="ARBA00008007"/>
    </source>
</evidence>
<gene>
    <name evidence="3" type="ORF">F4562_002376</name>
</gene>
<dbReference type="InterPro" id="IPR000836">
    <property type="entry name" value="PRTase_dom"/>
</dbReference>
<dbReference type="Proteomes" id="UP000540685">
    <property type="component" value="Unassembled WGS sequence"/>
</dbReference>
<dbReference type="Pfam" id="PF00156">
    <property type="entry name" value="Pribosyltran"/>
    <property type="match status" value="1"/>
</dbReference>